<dbReference type="RefSeq" id="WP_161408746.1">
    <property type="nucleotide sequence ID" value="NZ_WTUZ01000022.1"/>
</dbReference>
<dbReference type="AlphaFoldDB" id="A0A6L8V4W2"/>
<evidence type="ECO:0000313" key="3">
    <source>
        <dbReference type="Proteomes" id="UP000481087"/>
    </source>
</evidence>
<feature type="domain" description="Gamma-glutamylcyclotransferase AIG2-like" evidence="1">
    <location>
        <begin position="4"/>
        <end position="121"/>
    </location>
</feature>
<dbReference type="EMBL" id="WTUZ01000022">
    <property type="protein sequence ID" value="MZQ84672.1"/>
    <property type="molecule type" value="Genomic_DNA"/>
</dbReference>
<accession>A0A6L8V4W2</accession>
<evidence type="ECO:0000313" key="2">
    <source>
        <dbReference type="EMBL" id="MZQ84672.1"/>
    </source>
</evidence>
<dbReference type="GO" id="GO:0016740">
    <property type="term" value="F:transferase activity"/>
    <property type="evidence" value="ECO:0007669"/>
    <property type="project" value="UniProtKB-KW"/>
</dbReference>
<dbReference type="Pfam" id="PF06094">
    <property type="entry name" value="GGACT"/>
    <property type="match status" value="1"/>
</dbReference>
<dbReference type="InterPro" id="IPR009288">
    <property type="entry name" value="AIG2-like_dom"/>
</dbReference>
<gene>
    <name evidence="2" type="ORF">GQF01_21425</name>
</gene>
<reference evidence="2 3" key="1">
    <citation type="submission" date="2019-12" db="EMBL/GenBank/DDBJ databases">
        <title>Paenibacillus sp. nov. sp. isolated from soil.</title>
        <authorList>
            <person name="Kim J."/>
            <person name="Jeong S.E."/>
            <person name="Jung H.S."/>
            <person name="Jeon C.O."/>
        </authorList>
    </citation>
    <scope>NUCLEOTIDE SEQUENCE [LARGE SCALE GENOMIC DNA]</scope>
    <source>
        <strain evidence="2 3">5J-6</strain>
    </source>
</reference>
<dbReference type="InterPro" id="IPR013024">
    <property type="entry name" value="GGCT-like"/>
</dbReference>
<dbReference type="Gene3D" id="3.10.490.10">
    <property type="entry name" value="Gamma-glutamyl cyclotransferase-like"/>
    <property type="match status" value="1"/>
</dbReference>
<protein>
    <submittedName>
        <fullName evidence="2">Gamma-glutamylcyclotransferase</fullName>
    </submittedName>
</protein>
<name>A0A6L8V4W2_9BACL</name>
<sequence length="129" mass="14179">MISVFVYGTLLVGEGNHFVAAPYVQSVQSGTINGRLFDVGPYPALLLTEGNAEQHVVGEWLEVTEDGLQAMDVLEGYYGPGASNNEYDRVWIRDVDGQREGWVYVYPSVAGLKAIDGSSWKEYDAARSK</sequence>
<organism evidence="2 3">
    <name type="scientific">Paenibacillus silvestris</name>
    <dbReference type="NCBI Taxonomy" id="2606219"/>
    <lineage>
        <taxon>Bacteria</taxon>
        <taxon>Bacillati</taxon>
        <taxon>Bacillota</taxon>
        <taxon>Bacilli</taxon>
        <taxon>Bacillales</taxon>
        <taxon>Paenibacillaceae</taxon>
        <taxon>Paenibacillus</taxon>
    </lineage>
</organism>
<proteinExistence type="predicted"/>
<dbReference type="CDD" id="cd06661">
    <property type="entry name" value="GGCT_like"/>
    <property type="match status" value="1"/>
</dbReference>
<dbReference type="InterPro" id="IPR036568">
    <property type="entry name" value="GGCT-like_sf"/>
</dbReference>
<dbReference type="SUPFAM" id="SSF110857">
    <property type="entry name" value="Gamma-glutamyl cyclotransferase-like"/>
    <property type="match status" value="1"/>
</dbReference>
<dbReference type="Proteomes" id="UP000481087">
    <property type="component" value="Unassembled WGS sequence"/>
</dbReference>
<comment type="caution">
    <text evidence="2">The sequence shown here is derived from an EMBL/GenBank/DDBJ whole genome shotgun (WGS) entry which is preliminary data.</text>
</comment>
<keyword evidence="2" id="KW-0808">Transferase</keyword>
<keyword evidence="3" id="KW-1185">Reference proteome</keyword>
<evidence type="ECO:0000259" key="1">
    <source>
        <dbReference type="Pfam" id="PF06094"/>
    </source>
</evidence>